<accession>A0A251RTH9</accession>
<keyword evidence="1" id="KW-0812">Transmembrane</keyword>
<keyword evidence="3" id="KW-1185">Reference proteome</keyword>
<protein>
    <submittedName>
        <fullName evidence="2">Uncharacterized protein</fullName>
    </submittedName>
</protein>
<name>A0A251RTH9_HELAN</name>
<dbReference type="Proteomes" id="UP000215914">
    <property type="component" value="Chromosome 17"/>
</dbReference>
<evidence type="ECO:0000313" key="3">
    <source>
        <dbReference type="Proteomes" id="UP000215914"/>
    </source>
</evidence>
<proteinExistence type="predicted"/>
<reference evidence="3" key="1">
    <citation type="journal article" date="2017" name="Nature">
        <title>The sunflower genome provides insights into oil metabolism, flowering and Asterid evolution.</title>
        <authorList>
            <person name="Badouin H."/>
            <person name="Gouzy J."/>
            <person name="Grassa C.J."/>
            <person name="Murat F."/>
            <person name="Staton S.E."/>
            <person name="Cottret L."/>
            <person name="Lelandais-Briere C."/>
            <person name="Owens G.L."/>
            <person name="Carrere S."/>
            <person name="Mayjonade B."/>
            <person name="Legrand L."/>
            <person name="Gill N."/>
            <person name="Kane N.C."/>
            <person name="Bowers J.E."/>
            <person name="Hubner S."/>
            <person name="Bellec A."/>
            <person name="Berard A."/>
            <person name="Berges H."/>
            <person name="Blanchet N."/>
            <person name="Boniface M.C."/>
            <person name="Brunel D."/>
            <person name="Catrice O."/>
            <person name="Chaidir N."/>
            <person name="Claudel C."/>
            <person name="Donnadieu C."/>
            <person name="Faraut T."/>
            <person name="Fievet G."/>
            <person name="Helmstetter N."/>
            <person name="King M."/>
            <person name="Knapp S.J."/>
            <person name="Lai Z."/>
            <person name="Le Paslier M.C."/>
            <person name="Lippi Y."/>
            <person name="Lorenzon L."/>
            <person name="Mandel J.R."/>
            <person name="Marage G."/>
            <person name="Marchand G."/>
            <person name="Marquand E."/>
            <person name="Bret-Mestries E."/>
            <person name="Morien E."/>
            <person name="Nambeesan S."/>
            <person name="Nguyen T."/>
            <person name="Pegot-Espagnet P."/>
            <person name="Pouilly N."/>
            <person name="Raftis F."/>
            <person name="Sallet E."/>
            <person name="Schiex T."/>
            <person name="Thomas J."/>
            <person name="Vandecasteele C."/>
            <person name="Vares D."/>
            <person name="Vear F."/>
            <person name="Vautrin S."/>
            <person name="Crespi M."/>
            <person name="Mangin B."/>
            <person name="Burke J.M."/>
            <person name="Salse J."/>
            <person name="Munos S."/>
            <person name="Vincourt P."/>
            <person name="Rieseberg L.H."/>
            <person name="Langlade N.B."/>
        </authorList>
    </citation>
    <scope>NUCLEOTIDE SEQUENCE [LARGE SCALE GENOMIC DNA]</scope>
    <source>
        <strain evidence="3">cv. SF193</strain>
    </source>
</reference>
<sequence>MLTGDSPYGSESLTLVCSSLLLFMDMVVVLASQQMMFFPYGHQGLSSIERE</sequence>
<evidence type="ECO:0000256" key="1">
    <source>
        <dbReference type="SAM" id="Phobius"/>
    </source>
</evidence>
<keyword evidence="1" id="KW-0472">Membrane</keyword>
<keyword evidence="1" id="KW-1133">Transmembrane helix</keyword>
<evidence type="ECO:0000313" key="2">
    <source>
        <dbReference type="EMBL" id="OTF87560.1"/>
    </source>
</evidence>
<organism evidence="2 3">
    <name type="scientific">Helianthus annuus</name>
    <name type="common">Common sunflower</name>
    <dbReference type="NCBI Taxonomy" id="4232"/>
    <lineage>
        <taxon>Eukaryota</taxon>
        <taxon>Viridiplantae</taxon>
        <taxon>Streptophyta</taxon>
        <taxon>Embryophyta</taxon>
        <taxon>Tracheophyta</taxon>
        <taxon>Spermatophyta</taxon>
        <taxon>Magnoliopsida</taxon>
        <taxon>eudicotyledons</taxon>
        <taxon>Gunneridae</taxon>
        <taxon>Pentapetalae</taxon>
        <taxon>asterids</taxon>
        <taxon>campanulids</taxon>
        <taxon>Asterales</taxon>
        <taxon>Asteraceae</taxon>
        <taxon>Asteroideae</taxon>
        <taxon>Heliantheae alliance</taxon>
        <taxon>Heliantheae</taxon>
        <taxon>Helianthus</taxon>
    </lineage>
</organism>
<dbReference type="InParanoid" id="A0A251RTH9"/>
<feature type="transmembrane region" description="Helical" evidence="1">
    <location>
        <begin position="12"/>
        <end position="31"/>
    </location>
</feature>
<gene>
    <name evidence="2" type="ORF">HannXRQ_Chr17g0563201</name>
</gene>
<dbReference type="EMBL" id="CM007906">
    <property type="protein sequence ID" value="OTF87560.1"/>
    <property type="molecule type" value="Genomic_DNA"/>
</dbReference>
<dbReference type="AlphaFoldDB" id="A0A251RTH9"/>